<accession>A0A8T0GRA6</accession>
<feature type="compositionally biased region" description="Gly residues" evidence="1">
    <location>
        <begin position="119"/>
        <end position="132"/>
    </location>
</feature>
<name>A0A8T0GRA6_CERPU</name>
<dbReference type="Proteomes" id="UP000822688">
    <property type="component" value="Chromosome 9"/>
</dbReference>
<protein>
    <submittedName>
        <fullName evidence="2">Uncharacterized protein</fullName>
    </submittedName>
</protein>
<reference evidence="2" key="1">
    <citation type="submission" date="2020-06" db="EMBL/GenBank/DDBJ databases">
        <title>WGS assembly of Ceratodon purpureus strain R40.</title>
        <authorList>
            <person name="Carey S.B."/>
            <person name="Jenkins J."/>
            <person name="Shu S."/>
            <person name="Lovell J.T."/>
            <person name="Sreedasyam A."/>
            <person name="Maumus F."/>
            <person name="Tiley G.P."/>
            <person name="Fernandez-Pozo N."/>
            <person name="Barry K."/>
            <person name="Chen C."/>
            <person name="Wang M."/>
            <person name="Lipzen A."/>
            <person name="Daum C."/>
            <person name="Saski C.A."/>
            <person name="Payton A.C."/>
            <person name="Mcbreen J.C."/>
            <person name="Conrad R.E."/>
            <person name="Kollar L.M."/>
            <person name="Olsson S."/>
            <person name="Huttunen S."/>
            <person name="Landis J.B."/>
            <person name="Wickett N.J."/>
            <person name="Johnson M.G."/>
            <person name="Rensing S.A."/>
            <person name="Grimwood J."/>
            <person name="Schmutz J."/>
            <person name="Mcdaniel S.F."/>
        </authorList>
    </citation>
    <scope>NUCLEOTIDE SEQUENCE</scope>
    <source>
        <strain evidence="2">R40</strain>
    </source>
</reference>
<evidence type="ECO:0000256" key="1">
    <source>
        <dbReference type="SAM" id="MobiDB-lite"/>
    </source>
</evidence>
<organism evidence="2 3">
    <name type="scientific">Ceratodon purpureus</name>
    <name type="common">Fire moss</name>
    <name type="synonym">Dicranum purpureum</name>
    <dbReference type="NCBI Taxonomy" id="3225"/>
    <lineage>
        <taxon>Eukaryota</taxon>
        <taxon>Viridiplantae</taxon>
        <taxon>Streptophyta</taxon>
        <taxon>Embryophyta</taxon>
        <taxon>Bryophyta</taxon>
        <taxon>Bryophytina</taxon>
        <taxon>Bryopsida</taxon>
        <taxon>Dicranidae</taxon>
        <taxon>Pseudoditrichales</taxon>
        <taxon>Ditrichaceae</taxon>
        <taxon>Ceratodon</taxon>
    </lineage>
</organism>
<feature type="compositionally biased region" description="Pro residues" evidence="1">
    <location>
        <begin position="1"/>
        <end position="27"/>
    </location>
</feature>
<dbReference type="EMBL" id="CM026430">
    <property type="protein sequence ID" value="KAG0560819.1"/>
    <property type="molecule type" value="Genomic_DNA"/>
</dbReference>
<feature type="region of interest" description="Disordered" evidence="1">
    <location>
        <begin position="1"/>
        <end position="33"/>
    </location>
</feature>
<keyword evidence="3" id="KW-1185">Reference proteome</keyword>
<sequence length="196" mass="20246">MPTPWPKLPPLRLPPHFPPTHPHPPPSATTSLPSARDGLLIFYGGRSLPKPTLNFFRRASGRCEPRPLREPGGRDGALSLRGAATGLPKCRTRRSGGRQIDAAIVRQRVGGERRKVGGGREGTGCDVEGGGGGRRRDRMTCEGGGRVRTSWCGSGGAGDGGGDWRGAGAAVAGGAGEGEGRVATTMTTMTGMVEAG</sequence>
<evidence type="ECO:0000313" key="2">
    <source>
        <dbReference type="EMBL" id="KAG0560819.1"/>
    </source>
</evidence>
<evidence type="ECO:0000313" key="3">
    <source>
        <dbReference type="Proteomes" id="UP000822688"/>
    </source>
</evidence>
<comment type="caution">
    <text evidence="2">The sequence shown here is derived from an EMBL/GenBank/DDBJ whole genome shotgun (WGS) entry which is preliminary data.</text>
</comment>
<proteinExistence type="predicted"/>
<feature type="region of interest" description="Disordered" evidence="1">
    <location>
        <begin position="113"/>
        <end position="143"/>
    </location>
</feature>
<dbReference type="AlphaFoldDB" id="A0A8T0GRA6"/>
<gene>
    <name evidence="2" type="ORF">KC19_9G016300</name>
</gene>